<dbReference type="InterPro" id="IPR005543">
    <property type="entry name" value="PASTA_dom"/>
</dbReference>
<dbReference type="PANTHER" id="PTHR30627:SF1">
    <property type="entry name" value="PEPTIDOGLYCAN D,D-TRANSPEPTIDASE FTSI"/>
    <property type="match status" value="1"/>
</dbReference>
<comment type="similarity">
    <text evidence="2">Belongs to the transpeptidase family.</text>
</comment>
<dbReference type="GO" id="GO:0071555">
    <property type="term" value="P:cell wall organization"/>
    <property type="evidence" value="ECO:0007669"/>
    <property type="project" value="TreeGrafter"/>
</dbReference>
<dbReference type="RefSeq" id="WP_163051232.1">
    <property type="nucleotide sequence ID" value="NZ_AP019695.1"/>
</dbReference>
<dbReference type="PROSITE" id="PS51178">
    <property type="entry name" value="PASTA"/>
    <property type="match status" value="1"/>
</dbReference>
<dbReference type="Gene3D" id="3.40.710.10">
    <property type="entry name" value="DD-peptidase/beta-lactamase superfamily"/>
    <property type="match status" value="1"/>
</dbReference>
<dbReference type="Pfam" id="PF00905">
    <property type="entry name" value="Transpeptidase"/>
    <property type="match status" value="1"/>
</dbReference>
<evidence type="ECO:0000259" key="5">
    <source>
        <dbReference type="PROSITE" id="PS51178"/>
    </source>
</evidence>
<evidence type="ECO:0000256" key="4">
    <source>
        <dbReference type="SAM" id="Phobius"/>
    </source>
</evidence>
<dbReference type="GO" id="GO:0008658">
    <property type="term" value="F:penicillin binding"/>
    <property type="evidence" value="ECO:0007669"/>
    <property type="project" value="InterPro"/>
</dbReference>
<dbReference type="InterPro" id="IPR001460">
    <property type="entry name" value="PCN-bd_Tpept"/>
</dbReference>
<comment type="subcellular location">
    <subcellularLocation>
        <location evidence="1">Membrane</location>
    </subcellularLocation>
</comment>
<accession>A0A6N4TES7</accession>
<dbReference type="EMBL" id="AP019695">
    <property type="protein sequence ID" value="BBK21207.1"/>
    <property type="molecule type" value="Genomic_DNA"/>
</dbReference>
<dbReference type="PROSITE" id="PS51257">
    <property type="entry name" value="PROKAR_LIPOPROTEIN"/>
    <property type="match status" value="1"/>
</dbReference>
<dbReference type="InterPro" id="IPR005311">
    <property type="entry name" value="PBP_dimer"/>
</dbReference>
<protein>
    <submittedName>
        <fullName evidence="6">Stage V sporulation protein D</fullName>
    </submittedName>
</protein>
<dbReference type="Proteomes" id="UP000464754">
    <property type="component" value="Chromosome"/>
</dbReference>
<evidence type="ECO:0000256" key="1">
    <source>
        <dbReference type="ARBA" id="ARBA00004370"/>
    </source>
</evidence>
<dbReference type="SUPFAM" id="SSF54184">
    <property type="entry name" value="Penicillin-binding protein 2x (pbp-2x), c-terminal domain"/>
    <property type="match status" value="1"/>
</dbReference>
<evidence type="ECO:0000313" key="7">
    <source>
        <dbReference type="Proteomes" id="UP000464754"/>
    </source>
</evidence>
<dbReference type="Gene3D" id="3.90.1310.10">
    <property type="entry name" value="Penicillin-binding protein 2a (Domain 2)"/>
    <property type="match status" value="1"/>
</dbReference>
<reference evidence="7" key="1">
    <citation type="submission" date="2019-05" db="EMBL/GenBank/DDBJ databases">
        <title>Complete genome sequencing of Absiella argi strain JCM 30884.</title>
        <authorList>
            <person name="Sakamoto M."/>
            <person name="Murakami T."/>
            <person name="Mori H."/>
        </authorList>
    </citation>
    <scope>NUCLEOTIDE SEQUENCE [LARGE SCALE GENOMIC DNA]</scope>
    <source>
        <strain evidence="7">JCM 30884</strain>
    </source>
</reference>
<organism evidence="6 7">
    <name type="scientific">Amedibacterium intestinale</name>
    <dbReference type="NCBI Taxonomy" id="2583452"/>
    <lineage>
        <taxon>Bacteria</taxon>
        <taxon>Bacillati</taxon>
        <taxon>Bacillota</taxon>
        <taxon>Erysipelotrichia</taxon>
        <taxon>Erysipelotrichales</taxon>
        <taxon>Erysipelotrichaceae</taxon>
        <taxon>Amedibacterium</taxon>
    </lineage>
</organism>
<keyword evidence="3 4" id="KW-0472">Membrane</keyword>
<keyword evidence="7" id="KW-1185">Reference proteome</keyword>
<dbReference type="SMART" id="SM00740">
    <property type="entry name" value="PASTA"/>
    <property type="match status" value="1"/>
</dbReference>
<evidence type="ECO:0000256" key="3">
    <source>
        <dbReference type="ARBA" id="ARBA00023136"/>
    </source>
</evidence>
<keyword evidence="4" id="KW-1133">Transmembrane helix</keyword>
<dbReference type="InterPro" id="IPR012338">
    <property type="entry name" value="Beta-lactam/transpept-like"/>
</dbReference>
<dbReference type="SUPFAM" id="SSF56601">
    <property type="entry name" value="beta-lactamase/transpeptidase-like"/>
    <property type="match status" value="1"/>
</dbReference>
<keyword evidence="4" id="KW-0812">Transmembrane</keyword>
<name>A0A6N4TES7_9FIRM</name>
<sequence>MIRWKVKKRIQVIFLCCVMLFACILGKLGYEQLFHHGEIMEKAKESWERDFTVAGLRGSILDSKGEKLAYDVPSTSVMVVPAQIKDADTTAKQLADILEADEKKIKSTLTKKTSTQKIQPEGRLIDDKKAKKIEELDLDGVYLVQDSLRYYPNNNYLAQVLGFTGIDNQGLAGLELQYDNILRAQNGALKIPLDAKGHNVKMYKERYEAPGRGMDVQLTIDSTIQGIVEREVDNLVKKYHPKSALALAMNPKTGEILAMVSKPDFDPNHYEDYDRDVYNRNLPIWMSYEPGSTFKSVIFASALDLNLFDMFKDTYDDKGYEMVNGARIKSWKAGGHGHQTFLQVLENSSNPGFVEISRRLGLDKEVEYVKKFGFGEKTGIDLPGESSGIMFDKKKMSELEQATVAFGQGISVTPIQLVTAFSAIINGGTLYQPYITKSVLDPITHDPLVEFKPTPKRQVIKEETSKQMRYALESVVANGGGKPAYMEGYKIGGKTGTAQKAENGVYSTSDYILSFLSAAPMDDPQIVLYIAADSPQNDVLYGGTVIAPIAKSCYEDILPYLGVEKTKNQIPKKLVWPETENIKVENFVGKKKKEVQQEGVTFTFIGEGDYVIEQMPEEGTMFSSEGGEVWIYLGDDKVK</sequence>
<feature type="transmembrane region" description="Helical" evidence="4">
    <location>
        <begin position="12"/>
        <end position="30"/>
    </location>
</feature>
<dbReference type="Gene3D" id="3.30.450.330">
    <property type="match status" value="1"/>
</dbReference>
<dbReference type="Pfam" id="PF03717">
    <property type="entry name" value="PBP_dimer"/>
    <property type="match status" value="1"/>
</dbReference>
<dbReference type="PANTHER" id="PTHR30627">
    <property type="entry name" value="PEPTIDOGLYCAN D,D-TRANSPEPTIDASE"/>
    <property type="match status" value="1"/>
</dbReference>
<dbReference type="AlphaFoldDB" id="A0A6N4TES7"/>
<feature type="domain" description="PASTA" evidence="5">
    <location>
        <begin position="578"/>
        <end position="635"/>
    </location>
</feature>
<dbReference type="InterPro" id="IPR050515">
    <property type="entry name" value="Beta-lactam/transpept"/>
</dbReference>
<dbReference type="GO" id="GO:0005886">
    <property type="term" value="C:plasma membrane"/>
    <property type="evidence" value="ECO:0007669"/>
    <property type="project" value="TreeGrafter"/>
</dbReference>
<dbReference type="KEGG" id="aarg:Aargi30884_01100"/>
<proteinExistence type="inferred from homology"/>
<dbReference type="SUPFAM" id="SSF56519">
    <property type="entry name" value="Penicillin binding protein dimerisation domain"/>
    <property type="match status" value="1"/>
</dbReference>
<evidence type="ECO:0000313" key="6">
    <source>
        <dbReference type="EMBL" id="BBK21207.1"/>
    </source>
</evidence>
<gene>
    <name evidence="6" type="primary">spoVD</name>
    <name evidence="6" type="ORF">Aargi30884_01100</name>
</gene>
<dbReference type="InterPro" id="IPR036138">
    <property type="entry name" value="PBP_dimer_sf"/>
</dbReference>
<evidence type="ECO:0000256" key="2">
    <source>
        <dbReference type="ARBA" id="ARBA00007171"/>
    </source>
</evidence>